<dbReference type="OrthoDB" id="411025at2759"/>
<proteinExistence type="predicted"/>
<reference evidence="1" key="1">
    <citation type="submission" date="2021-02" db="EMBL/GenBank/DDBJ databases">
        <authorList>
            <person name="Dougan E. K."/>
            <person name="Rhodes N."/>
            <person name="Thang M."/>
            <person name="Chan C."/>
        </authorList>
    </citation>
    <scope>NUCLEOTIDE SEQUENCE</scope>
</reference>
<evidence type="ECO:0000313" key="2">
    <source>
        <dbReference type="Proteomes" id="UP000654075"/>
    </source>
</evidence>
<keyword evidence="2" id="KW-1185">Reference proteome</keyword>
<accession>A0A813FS26</accession>
<dbReference type="AlphaFoldDB" id="A0A813FS26"/>
<organism evidence="1 2">
    <name type="scientific">Polarella glacialis</name>
    <name type="common">Dinoflagellate</name>
    <dbReference type="NCBI Taxonomy" id="89957"/>
    <lineage>
        <taxon>Eukaryota</taxon>
        <taxon>Sar</taxon>
        <taxon>Alveolata</taxon>
        <taxon>Dinophyceae</taxon>
        <taxon>Suessiales</taxon>
        <taxon>Suessiaceae</taxon>
        <taxon>Polarella</taxon>
    </lineage>
</organism>
<name>A0A813FS26_POLGL</name>
<evidence type="ECO:0000313" key="1">
    <source>
        <dbReference type="EMBL" id="CAE8613461.1"/>
    </source>
</evidence>
<dbReference type="Proteomes" id="UP000654075">
    <property type="component" value="Unassembled WGS sequence"/>
</dbReference>
<comment type="caution">
    <text evidence="1">The sequence shown here is derived from an EMBL/GenBank/DDBJ whole genome shotgun (WGS) entry which is preliminary data.</text>
</comment>
<gene>
    <name evidence="1" type="ORF">PGLA1383_LOCUS31228</name>
</gene>
<protein>
    <submittedName>
        <fullName evidence="1">Uncharacterized protein</fullName>
    </submittedName>
</protein>
<dbReference type="EMBL" id="CAJNNV010025261">
    <property type="protein sequence ID" value="CAE8613461.1"/>
    <property type="molecule type" value="Genomic_DNA"/>
</dbReference>
<sequence length="387" mass="43167">MHHRRFQRPFKASAFYAPAFFALLIAIHDAASLECLSQAAASLTASNLFWRNAGYDHFYLHGLEYPVVTDFDYALGVGRPQEEAAEWLVQAFYATVQNMVIVATGELSQGTLFAALGGSLYGMRRVVTVPFVLIEDCMAETDEEPTRSVRLSFAGSVQPYNYERALFVRAAAAEFAGRLRKRAGGLIWTVDDPRLQLWAIVQLDPNLPALNTTQRNLFVARRRWLQQLYHRSELCVVAPGDAPQQGVCPSFSSVLVRSQWEEFAILVHLGDDTTSARWALRRLLSMSQAELKRRRASPRRWRPRLALGQGPLCSDERELELRPDAGDLAVQEVLGLQAVWRRQLPTGSLELNTSACAAAVGASQEGIANSDMPGRCRAIRHLLPTWG</sequence>